<dbReference type="InterPro" id="IPR058776">
    <property type="entry name" value="KhtT-like_N"/>
</dbReference>
<organism evidence="2 3">
    <name type="scientific">Brevibacillus laterosporus LMG 15441</name>
    <dbReference type="NCBI Taxonomy" id="1042163"/>
    <lineage>
        <taxon>Bacteria</taxon>
        <taxon>Bacillati</taxon>
        <taxon>Bacillota</taxon>
        <taxon>Bacilli</taxon>
        <taxon>Bacillales</taxon>
        <taxon>Paenibacillaceae</taxon>
        <taxon>Brevibacillus</taxon>
    </lineage>
</organism>
<dbReference type="PANTHER" id="PTHR30445:SF8">
    <property type="entry name" value="K(+)_H(+) ANTIPORTER SUBUNIT KHTT"/>
    <property type="match status" value="1"/>
</dbReference>
<sequence>MDIREIELPGIGRKFEMITRNNEKVVIVIHDDGRREIYQFDADDHDESISSVIFNDAEARKVAEILGGVVYKPKALETVEMAFHDLVIEWFKVSPNALAVNRSILEVDIRNKYSVTVIAILKKNLKKVLNPGPEAIIEAGDTLVLSGERTHLKAAIRELLSNEGD</sequence>
<evidence type="ECO:0000259" key="1">
    <source>
        <dbReference type="PROSITE" id="PS51202"/>
    </source>
</evidence>
<dbReference type="STRING" id="1042163.BRLA_c009700"/>
<protein>
    <submittedName>
        <fullName evidence="2">Potassium/proton antiporter regulatory subunit, CPA2 family</fullName>
    </submittedName>
</protein>
<name>A0A075R6V0_BRELA</name>
<dbReference type="Pfam" id="PF02080">
    <property type="entry name" value="TrkA_C"/>
    <property type="match status" value="1"/>
</dbReference>
<accession>A0A075R6V0</accession>
<dbReference type="RefSeq" id="WP_003335176.1">
    <property type="nucleotide sequence ID" value="NZ_CP007806.1"/>
</dbReference>
<reference evidence="2 3" key="1">
    <citation type="journal article" date="2011" name="J. Bacteriol.">
        <title>Genome sequence of Brevibacillus laterosporus LMG 15441, a pathogen of invertebrates.</title>
        <authorList>
            <person name="Djukic M."/>
            <person name="Poehlein A."/>
            <person name="Thurmer A."/>
            <person name="Daniel R."/>
        </authorList>
    </citation>
    <scope>NUCLEOTIDE SEQUENCE [LARGE SCALE GENOMIC DNA]</scope>
    <source>
        <strain evidence="2 3">LMG 15441</strain>
    </source>
</reference>
<evidence type="ECO:0000313" key="3">
    <source>
        <dbReference type="Proteomes" id="UP000005850"/>
    </source>
</evidence>
<gene>
    <name evidence="2" type="ORF">BRLA_c009700</name>
</gene>
<dbReference type="Proteomes" id="UP000005850">
    <property type="component" value="Chromosome"/>
</dbReference>
<dbReference type="InterPro" id="IPR050144">
    <property type="entry name" value="AAE_transporter"/>
</dbReference>
<dbReference type="PANTHER" id="PTHR30445">
    <property type="entry name" value="K(+)_H(+) ANTIPORTER SUBUNIT KHTT"/>
    <property type="match status" value="1"/>
</dbReference>
<dbReference type="PIRSF" id="PIRSF005028">
    <property type="entry name" value="KhtT"/>
    <property type="match status" value="1"/>
</dbReference>
<dbReference type="Gene3D" id="3.30.70.1450">
    <property type="entry name" value="Regulator of K+ conductance, C-terminal domain"/>
    <property type="match status" value="1"/>
</dbReference>
<dbReference type="GO" id="GO:0008324">
    <property type="term" value="F:monoatomic cation transmembrane transporter activity"/>
    <property type="evidence" value="ECO:0007669"/>
    <property type="project" value="InterPro"/>
</dbReference>
<dbReference type="InterPro" id="IPR026278">
    <property type="entry name" value="KhtT"/>
</dbReference>
<dbReference type="SUPFAM" id="SSF116726">
    <property type="entry name" value="TrkA C-terminal domain-like"/>
    <property type="match status" value="1"/>
</dbReference>
<dbReference type="InterPro" id="IPR006037">
    <property type="entry name" value="RCK_C"/>
</dbReference>
<dbReference type="InterPro" id="IPR036721">
    <property type="entry name" value="RCK_C_sf"/>
</dbReference>
<dbReference type="GO" id="GO:0006813">
    <property type="term" value="P:potassium ion transport"/>
    <property type="evidence" value="ECO:0007669"/>
    <property type="project" value="InterPro"/>
</dbReference>
<dbReference type="Pfam" id="PF25991">
    <property type="entry name" value="KhtT_N"/>
    <property type="match status" value="1"/>
</dbReference>
<dbReference type="PROSITE" id="PS51202">
    <property type="entry name" value="RCK_C"/>
    <property type="match status" value="1"/>
</dbReference>
<evidence type="ECO:0000313" key="2">
    <source>
        <dbReference type="EMBL" id="AIG25310.1"/>
    </source>
</evidence>
<dbReference type="eggNOG" id="COG0490">
    <property type="taxonomic scope" value="Bacteria"/>
</dbReference>
<dbReference type="KEGG" id="blr:BRLA_c009700"/>
<proteinExistence type="predicted"/>
<dbReference type="AlphaFoldDB" id="A0A075R6V0"/>
<feature type="domain" description="RCK C-terminal" evidence="1">
    <location>
        <begin position="76"/>
        <end position="161"/>
    </location>
</feature>
<dbReference type="HOGENOM" id="CLU_116143_0_0_9"/>
<dbReference type="EMBL" id="CP007806">
    <property type="protein sequence ID" value="AIG25310.1"/>
    <property type="molecule type" value="Genomic_DNA"/>
</dbReference>
<keyword evidence="3" id="KW-1185">Reference proteome</keyword>